<comment type="caution">
    <text evidence="2">The sequence shown here is derived from an EMBL/GenBank/DDBJ whole genome shotgun (WGS) entry which is preliminary data.</text>
</comment>
<evidence type="ECO:0000256" key="1">
    <source>
        <dbReference type="SAM" id="MobiDB-lite"/>
    </source>
</evidence>
<evidence type="ECO:0000313" key="2">
    <source>
        <dbReference type="EMBL" id="KAL0189337.1"/>
    </source>
</evidence>
<gene>
    <name evidence="2" type="ORF">M9458_016436</name>
</gene>
<accession>A0ABD0QSZ4</accession>
<dbReference type="Proteomes" id="UP001529510">
    <property type="component" value="Unassembled WGS sequence"/>
</dbReference>
<feature type="non-terminal residue" evidence="2">
    <location>
        <position position="171"/>
    </location>
</feature>
<sequence>PTHCISAEGELKPELGLQDGQLDLIDFHTEMYADMPPLLAPSPELSICPEPSTWGLFPPNPLSCLLPPSAHPQPTICAVGSPQVCQFPLALWLEDPSSPPPASESWTPPRPSDPAAPPRLLAPSSPLSPVGPAGPPGSYTDFLSPSHIHSFVHLLTPLHPSVPFFVFLYSA</sequence>
<name>A0ABD0QSZ4_CIRMR</name>
<keyword evidence="3" id="KW-1185">Reference proteome</keyword>
<reference evidence="2 3" key="1">
    <citation type="submission" date="2024-05" db="EMBL/GenBank/DDBJ databases">
        <title>Genome sequencing and assembly of Indian major carp, Cirrhinus mrigala (Hamilton, 1822).</title>
        <authorList>
            <person name="Mohindra V."/>
            <person name="Chowdhury L.M."/>
            <person name="Lal K."/>
            <person name="Jena J.K."/>
        </authorList>
    </citation>
    <scope>NUCLEOTIDE SEQUENCE [LARGE SCALE GENOMIC DNA]</scope>
    <source>
        <strain evidence="2">CM1030</strain>
        <tissue evidence="2">Blood</tissue>
    </source>
</reference>
<feature type="region of interest" description="Disordered" evidence="1">
    <location>
        <begin position="96"/>
        <end position="133"/>
    </location>
</feature>
<dbReference type="AlphaFoldDB" id="A0ABD0QSZ4"/>
<protein>
    <submittedName>
        <fullName evidence="2">Uncharacterized protein</fullName>
    </submittedName>
</protein>
<proteinExistence type="predicted"/>
<feature type="non-terminal residue" evidence="2">
    <location>
        <position position="1"/>
    </location>
</feature>
<dbReference type="EMBL" id="JAMKFB020000007">
    <property type="protein sequence ID" value="KAL0189337.1"/>
    <property type="molecule type" value="Genomic_DNA"/>
</dbReference>
<evidence type="ECO:0000313" key="3">
    <source>
        <dbReference type="Proteomes" id="UP001529510"/>
    </source>
</evidence>
<feature type="compositionally biased region" description="Pro residues" evidence="1">
    <location>
        <begin position="97"/>
        <end position="117"/>
    </location>
</feature>
<feature type="compositionally biased region" description="Low complexity" evidence="1">
    <location>
        <begin position="118"/>
        <end position="131"/>
    </location>
</feature>
<organism evidence="2 3">
    <name type="scientific">Cirrhinus mrigala</name>
    <name type="common">Mrigala</name>
    <dbReference type="NCBI Taxonomy" id="683832"/>
    <lineage>
        <taxon>Eukaryota</taxon>
        <taxon>Metazoa</taxon>
        <taxon>Chordata</taxon>
        <taxon>Craniata</taxon>
        <taxon>Vertebrata</taxon>
        <taxon>Euteleostomi</taxon>
        <taxon>Actinopterygii</taxon>
        <taxon>Neopterygii</taxon>
        <taxon>Teleostei</taxon>
        <taxon>Ostariophysi</taxon>
        <taxon>Cypriniformes</taxon>
        <taxon>Cyprinidae</taxon>
        <taxon>Labeoninae</taxon>
        <taxon>Labeonini</taxon>
        <taxon>Cirrhinus</taxon>
    </lineage>
</organism>